<protein>
    <submittedName>
        <fullName evidence="1">54S ribosomal protein L8</fullName>
    </submittedName>
</protein>
<sequence length="31" mass="3625">MKILHFKDEQALLNEILNVRKSGCNAVKLWL</sequence>
<evidence type="ECO:0000313" key="1">
    <source>
        <dbReference type="EMBL" id="DAF42846.1"/>
    </source>
</evidence>
<name>A0A8S5RVP1_9CAUD</name>
<keyword evidence="1" id="KW-0689">Ribosomal protein</keyword>
<keyword evidence="1" id="KW-0687">Ribonucleoprotein</keyword>
<organism evidence="1">
    <name type="scientific">Siphoviridae sp. ctHip2</name>
    <dbReference type="NCBI Taxonomy" id="2827830"/>
    <lineage>
        <taxon>Viruses</taxon>
        <taxon>Duplodnaviria</taxon>
        <taxon>Heunggongvirae</taxon>
        <taxon>Uroviricota</taxon>
        <taxon>Caudoviricetes</taxon>
    </lineage>
</organism>
<dbReference type="EMBL" id="BK032497">
    <property type="protein sequence ID" value="DAF42846.1"/>
    <property type="molecule type" value="Genomic_DNA"/>
</dbReference>
<proteinExistence type="predicted"/>
<reference evidence="1" key="1">
    <citation type="journal article" date="2021" name="Proc. Natl. Acad. Sci. U.S.A.">
        <title>A Catalog of Tens of Thousands of Viruses from Human Metagenomes Reveals Hidden Associations with Chronic Diseases.</title>
        <authorList>
            <person name="Tisza M.J."/>
            <person name="Buck C.B."/>
        </authorList>
    </citation>
    <scope>NUCLEOTIDE SEQUENCE</scope>
    <source>
        <strain evidence="1">CtHip2</strain>
    </source>
</reference>
<accession>A0A8S5RVP1</accession>